<dbReference type="OrthoDB" id="10551922at2759"/>
<gene>
    <name evidence="2" type="ORF">CAEBREN_23997</name>
</gene>
<dbReference type="GO" id="GO:0008528">
    <property type="term" value="F:G protein-coupled peptide receptor activity"/>
    <property type="evidence" value="ECO:0007669"/>
    <property type="project" value="InterPro"/>
</dbReference>
<dbReference type="SUPFAM" id="SSF81321">
    <property type="entry name" value="Family A G protein-coupled receptor-like"/>
    <property type="match status" value="1"/>
</dbReference>
<evidence type="ECO:0000313" key="2">
    <source>
        <dbReference type="EMBL" id="EGT30723.1"/>
    </source>
</evidence>
<sequence length="184" mass="20258">MSYWCHFWIVEVAEWVPGEECGYPVNITAAVFGSIQSEFSLKHPLVLQVPQTADGVSQIIPALTLPVLTMLLIKELRRTESNRNKVLATHQSSGVPSSKTDHTTKMITIMTVASTFSEGPIGLILIVQIFAGPSVTTITANLNVIFGAIVALNTITHCLVCIVISSRYRKTVLEVFKFKNNTKR</sequence>
<keyword evidence="1" id="KW-1133">Transmembrane helix</keyword>
<dbReference type="AlphaFoldDB" id="G0M9T2"/>
<evidence type="ECO:0000256" key="1">
    <source>
        <dbReference type="SAM" id="Phobius"/>
    </source>
</evidence>
<dbReference type="Proteomes" id="UP000008068">
    <property type="component" value="Unassembled WGS sequence"/>
</dbReference>
<dbReference type="PANTHER" id="PTHR22751:SF54">
    <property type="entry name" value="G-PROTEIN COUPLED RECEPTORS FAMILY 1 PROFILE DOMAIN-CONTAINING PROTEIN"/>
    <property type="match status" value="1"/>
</dbReference>
<dbReference type="Gene3D" id="1.20.1070.10">
    <property type="entry name" value="Rhodopsin 7-helix transmembrane proteins"/>
    <property type="match status" value="1"/>
</dbReference>
<dbReference type="Pfam" id="PF10324">
    <property type="entry name" value="7TM_GPCR_Srw"/>
    <property type="match status" value="1"/>
</dbReference>
<evidence type="ECO:0008006" key="4">
    <source>
        <dbReference type="Google" id="ProtNLM"/>
    </source>
</evidence>
<dbReference type="PANTHER" id="PTHR22751">
    <property type="entry name" value="G-PROTEIN COUPLED RECEPTOR-RELATED"/>
    <property type="match status" value="1"/>
</dbReference>
<feature type="transmembrane region" description="Helical" evidence="1">
    <location>
        <begin position="142"/>
        <end position="164"/>
    </location>
</feature>
<feature type="transmembrane region" description="Helical" evidence="1">
    <location>
        <begin position="107"/>
        <end position="130"/>
    </location>
</feature>
<dbReference type="HOGENOM" id="CLU_1469471_0_0_1"/>
<keyword evidence="1" id="KW-0812">Transmembrane</keyword>
<proteinExistence type="predicted"/>
<dbReference type="InterPro" id="IPR019427">
    <property type="entry name" value="7TM_GPCR_serpentine_rcpt_Srw"/>
</dbReference>
<organism evidence="3">
    <name type="scientific">Caenorhabditis brenneri</name>
    <name type="common">Nematode worm</name>
    <dbReference type="NCBI Taxonomy" id="135651"/>
    <lineage>
        <taxon>Eukaryota</taxon>
        <taxon>Metazoa</taxon>
        <taxon>Ecdysozoa</taxon>
        <taxon>Nematoda</taxon>
        <taxon>Chromadorea</taxon>
        <taxon>Rhabditida</taxon>
        <taxon>Rhabditina</taxon>
        <taxon>Rhabditomorpha</taxon>
        <taxon>Rhabditoidea</taxon>
        <taxon>Rhabditidae</taxon>
        <taxon>Peloderinae</taxon>
        <taxon>Caenorhabditis</taxon>
    </lineage>
</organism>
<dbReference type="STRING" id="135651.G0M9T2"/>
<dbReference type="eggNOG" id="ENOG502R0YC">
    <property type="taxonomic scope" value="Eukaryota"/>
</dbReference>
<protein>
    <recommendedName>
        <fullName evidence="4">G-protein coupled receptors family 1 profile domain-containing protein</fullName>
    </recommendedName>
</protein>
<name>G0M9T2_CAEBE</name>
<dbReference type="InParanoid" id="G0M9T2"/>
<dbReference type="OMA" id="CHFWIVE"/>
<dbReference type="EMBL" id="GL379787">
    <property type="protein sequence ID" value="EGT30723.1"/>
    <property type="molecule type" value="Genomic_DNA"/>
</dbReference>
<accession>G0M9T2</accession>
<keyword evidence="3" id="KW-1185">Reference proteome</keyword>
<evidence type="ECO:0000313" key="3">
    <source>
        <dbReference type="Proteomes" id="UP000008068"/>
    </source>
</evidence>
<keyword evidence="1" id="KW-0472">Membrane</keyword>
<reference evidence="3" key="1">
    <citation type="submission" date="2011-07" db="EMBL/GenBank/DDBJ databases">
        <authorList>
            <consortium name="Caenorhabditis brenneri Sequencing and Analysis Consortium"/>
            <person name="Wilson R.K."/>
        </authorList>
    </citation>
    <scope>NUCLEOTIDE SEQUENCE [LARGE SCALE GENOMIC DNA]</scope>
    <source>
        <strain evidence="3">PB2801</strain>
    </source>
</reference>